<dbReference type="Gene3D" id="3.40.47.10">
    <property type="match status" value="1"/>
</dbReference>
<sequence>RRLVLDAACASGLYAVRLACDALALGTADTVVAGAVCAPDLPLLHLSFSDLGAYGRGASAPFRADSTGILTGEGAAVVVLRRLDDALRDGDEVLAVIEGSALVNDGAGQHPLVPGQAGQRTCYDLAYADAGLAPTDVDYIECHATGTPVGDRTELASLTAAFGERMPLLGSVKGNIGHLLTAAGITSLIKVVLAMRSGTIPPTVGGATDAPFLHPRVVGAPTPWPATDGPRRAAVSAFGFGGANAHLVVSHDPAGERAAGAAEATADDAARPTGSGRLPAVAVTGVGAYVGAGARVADLAHAEGSGDIAALAGADTVPRLHGTPADGRALGPIALDPIGDRIPPRDIPHLNPAP</sequence>
<gene>
    <name evidence="2" type="ORF">DZF96_16645</name>
</gene>
<dbReference type="PROSITE" id="PS52004">
    <property type="entry name" value="KS3_2"/>
    <property type="match status" value="1"/>
</dbReference>
<feature type="non-terminal residue" evidence="2">
    <location>
        <position position="1"/>
    </location>
</feature>
<dbReference type="PANTHER" id="PTHR43074:SF1">
    <property type="entry name" value="BETA-KETOACYL SYNTHASE FAMILY PROTEIN-RELATED"/>
    <property type="match status" value="1"/>
</dbReference>
<dbReference type="CDD" id="cd00833">
    <property type="entry name" value="PKS"/>
    <property type="match status" value="1"/>
</dbReference>
<dbReference type="InterPro" id="IPR016039">
    <property type="entry name" value="Thiolase-like"/>
</dbReference>
<evidence type="ECO:0000313" key="2">
    <source>
        <dbReference type="EMBL" id="RII91465.1"/>
    </source>
</evidence>
<dbReference type="InterPro" id="IPR052568">
    <property type="entry name" value="PKS-FAS_Synthase"/>
</dbReference>
<evidence type="ECO:0000259" key="1">
    <source>
        <dbReference type="PROSITE" id="PS52004"/>
    </source>
</evidence>
<dbReference type="Proteomes" id="UP000266298">
    <property type="component" value="Unassembled WGS sequence"/>
</dbReference>
<dbReference type="InterPro" id="IPR014031">
    <property type="entry name" value="Ketoacyl_synth_C"/>
</dbReference>
<name>A0A399NB99_9MICO</name>
<dbReference type="EMBL" id="QWEC01000527">
    <property type="protein sequence ID" value="RII91465.1"/>
    <property type="molecule type" value="Genomic_DNA"/>
</dbReference>
<proteinExistence type="predicted"/>
<dbReference type="InterPro" id="IPR020841">
    <property type="entry name" value="PKS_Beta-ketoAc_synthase_dom"/>
</dbReference>
<organism evidence="2 3">
    <name type="scientific">Clavibacter michiganensis</name>
    <dbReference type="NCBI Taxonomy" id="28447"/>
    <lineage>
        <taxon>Bacteria</taxon>
        <taxon>Bacillati</taxon>
        <taxon>Actinomycetota</taxon>
        <taxon>Actinomycetes</taxon>
        <taxon>Micrococcales</taxon>
        <taxon>Microbacteriaceae</taxon>
        <taxon>Clavibacter</taxon>
    </lineage>
</organism>
<feature type="domain" description="Ketosynthase family 3 (KS3)" evidence="1">
    <location>
        <begin position="1"/>
        <end position="251"/>
    </location>
</feature>
<comment type="caution">
    <text evidence="2">The sequence shown here is derived from an EMBL/GenBank/DDBJ whole genome shotgun (WGS) entry which is preliminary data.</text>
</comment>
<feature type="non-terminal residue" evidence="2">
    <location>
        <position position="354"/>
    </location>
</feature>
<dbReference type="InterPro" id="IPR014030">
    <property type="entry name" value="Ketoacyl_synth_N"/>
</dbReference>
<dbReference type="Pfam" id="PF00109">
    <property type="entry name" value="ketoacyl-synt"/>
    <property type="match status" value="1"/>
</dbReference>
<dbReference type="SMART" id="SM00825">
    <property type="entry name" value="PKS_KS"/>
    <property type="match status" value="1"/>
</dbReference>
<dbReference type="AlphaFoldDB" id="A0A399NB99"/>
<reference evidence="2 3" key="1">
    <citation type="submission" date="2018-08" db="EMBL/GenBank/DDBJ databases">
        <title>Genome Sequence of Clavibacter michiganensis Subspecies type strains, and the Atypical Peach-Colored Strains Isolated from Tomato.</title>
        <authorList>
            <person name="Osdaghi E."/>
            <person name="Portier P."/>
            <person name="Briand M."/>
            <person name="Jacques M.-A."/>
        </authorList>
    </citation>
    <scope>NUCLEOTIDE SEQUENCE [LARGE SCALE GENOMIC DNA]</scope>
    <source>
        <strain evidence="2 3">CFBP 7493</strain>
    </source>
</reference>
<dbReference type="GO" id="GO:0016746">
    <property type="term" value="F:acyltransferase activity"/>
    <property type="evidence" value="ECO:0007669"/>
    <property type="project" value="InterPro"/>
</dbReference>
<accession>A0A399NB99</accession>
<dbReference type="PANTHER" id="PTHR43074">
    <property type="entry name" value="OMEGA-3 POLYUNSATURATED FATTY ACID SYNTHASE PFAB-RELATED"/>
    <property type="match status" value="1"/>
</dbReference>
<dbReference type="SUPFAM" id="SSF53901">
    <property type="entry name" value="Thiolase-like"/>
    <property type="match status" value="2"/>
</dbReference>
<evidence type="ECO:0000313" key="3">
    <source>
        <dbReference type="Proteomes" id="UP000266298"/>
    </source>
</evidence>
<protein>
    <submittedName>
        <fullName evidence="2">Polyketide synthase</fullName>
    </submittedName>
</protein>
<dbReference type="Pfam" id="PF02801">
    <property type="entry name" value="Ketoacyl-synt_C"/>
    <property type="match status" value="1"/>
</dbReference>
<dbReference type="RefSeq" id="WP_147362511.1">
    <property type="nucleotide sequence ID" value="NZ_QWEC01000527.1"/>
</dbReference>